<dbReference type="AlphaFoldDB" id="A0A382BRW0"/>
<reference evidence="1" key="1">
    <citation type="submission" date="2018-05" db="EMBL/GenBank/DDBJ databases">
        <authorList>
            <person name="Lanie J.A."/>
            <person name="Ng W.-L."/>
            <person name="Kazmierczak K.M."/>
            <person name="Andrzejewski T.M."/>
            <person name="Davidsen T.M."/>
            <person name="Wayne K.J."/>
            <person name="Tettelin H."/>
            <person name="Glass J.I."/>
            <person name="Rusch D."/>
            <person name="Podicherti R."/>
            <person name="Tsui H.-C.T."/>
            <person name="Winkler M.E."/>
        </authorList>
    </citation>
    <scope>NUCLEOTIDE SEQUENCE</scope>
</reference>
<evidence type="ECO:0000313" key="1">
    <source>
        <dbReference type="EMBL" id="SVB16570.1"/>
    </source>
</evidence>
<gene>
    <name evidence="1" type="ORF">METZ01_LOCUS169424</name>
</gene>
<name>A0A382BRW0_9ZZZZ</name>
<dbReference type="EMBL" id="UINC01031087">
    <property type="protein sequence ID" value="SVB16570.1"/>
    <property type="molecule type" value="Genomic_DNA"/>
</dbReference>
<accession>A0A382BRW0</accession>
<protein>
    <submittedName>
        <fullName evidence="1">Uncharacterized protein</fullName>
    </submittedName>
</protein>
<organism evidence="1">
    <name type="scientific">marine metagenome</name>
    <dbReference type="NCBI Taxonomy" id="408172"/>
    <lineage>
        <taxon>unclassified sequences</taxon>
        <taxon>metagenomes</taxon>
        <taxon>ecological metagenomes</taxon>
    </lineage>
</organism>
<proteinExistence type="predicted"/>
<sequence>MKTHLAIQELKHHHMKLIFNKPVPLCRPRSPYMSGWKHAKRPTCEECKRRIKKRAYITIEDSFSITVTYMTND</sequence>